<dbReference type="Proteomes" id="UP000002215">
    <property type="component" value="Chromosome"/>
</dbReference>
<dbReference type="EMBL" id="CP001699">
    <property type="protein sequence ID" value="ACU63498.1"/>
    <property type="molecule type" value="Genomic_DNA"/>
</dbReference>
<sequence>MTSTVFVIAGLLLVAVIARQLVFIYSRTLLLRKDTTITKVRIREEKEYLFIKGLY</sequence>
<organism evidence="1 2">
    <name type="scientific">Chitinophaga pinensis (strain ATCC 43595 / DSM 2588 / LMG 13176 / NBRC 15968 / NCIMB 11800 / UQM 2034)</name>
    <dbReference type="NCBI Taxonomy" id="485918"/>
    <lineage>
        <taxon>Bacteria</taxon>
        <taxon>Pseudomonadati</taxon>
        <taxon>Bacteroidota</taxon>
        <taxon>Chitinophagia</taxon>
        <taxon>Chitinophagales</taxon>
        <taxon>Chitinophagaceae</taxon>
        <taxon>Chitinophaga</taxon>
    </lineage>
</organism>
<gene>
    <name evidence="1" type="ordered locus">Cpin_6089</name>
</gene>
<evidence type="ECO:0000313" key="2">
    <source>
        <dbReference type="Proteomes" id="UP000002215"/>
    </source>
</evidence>
<protein>
    <submittedName>
        <fullName evidence="1">Uncharacterized protein</fullName>
    </submittedName>
</protein>
<proteinExistence type="predicted"/>
<reference evidence="2" key="1">
    <citation type="submission" date="2009-08" db="EMBL/GenBank/DDBJ databases">
        <title>The complete genome of Chitinophaga pinensis DSM 2588.</title>
        <authorList>
            <consortium name="US DOE Joint Genome Institute (JGI-PGF)"/>
            <person name="Lucas S."/>
            <person name="Copeland A."/>
            <person name="Lapidus A."/>
            <person name="Glavina del Rio T."/>
            <person name="Dalin E."/>
            <person name="Tice H."/>
            <person name="Bruce D."/>
            <person name="Goodwin L."/>
            <person name="Pitluck S."/>
            <person name="Kyrpides N."/>
            <person name="Mavromatis K."/>
            <person name="Ivanova N."/>
            <person name="Mikhailova N."/>
            <person name="Sims D."/>
            <person name="Meinche L."/>
            <person name="Brettin T."/>
            <person name="Detter J.C."/>
            <person name="Han C."/>
            <person name="Larimer F."/>
            <person name="Land M."/>
            <person name="Hauser L."/>
            <person name="Markowitz V."/>
            <person name="Cheng J.-F."/>
            <person name="Hugenholtz P."/>
            <person name="Woyke T."/>
            <person name="Wu D."/>
            <person name="Spring S."/>
            <person name="Klenk H.-P."/>
            <person name="Eisen J.A."/>
        </authorList>
    </citation>
    <scope>NUCLEOTIDE SEQUENCE [LARGE SCALE GENOMIC DNA]</scope>
    <source>
        <strain evidence="2">ATCC 43595 / DSM 2588 / LMG 13176 / NBRC 15968 / NCIMB 11800 / UQM 2034</strain>
    </source>
</reference>
<evidence type="ECO:0000313" key="1">
    <source>
        <dbReference type="EMBL" id="ACU63498.1"/>
    </source>
</evidence>
<accession>A0A979GVL6</accession>
<dbReference type="AlphaFoldDB" id="A0A979GVL6"/>
<dbReference type="KEGG" id="cpi:Cpin_6089"/>
<reference evidence="1 2" key="2">
    <citation type="journal article" date="2010" name="Stand. Genomic Sci.">
        <title>Complete genome sequence of Chitinophaga pinensis type strain (UQM 2034).</title>
        <authorList>
            <person name="Glavina Del Rio T."/>
            <person name="Abt B."/>
            <person name="Spring S."/>
            <person name="Lapidus A."/>
            <person name="Nolan M."/>
            <person name="Tice H."/>
            <person name="Copeland A."/>
            <person name="Cheng J.F."/>
            <person name="Chen F."/>
            <person name="Bruce D."/>
            <person name="Goodwin L."/>
            <person name="Pitluck S."/>
            <person name="Ivanova N."/>
            <person name="Mavromatis K."/>
            <person name="Mikhailova N."/>
            <person name="Pati A."/>
            <person name="Chen A."/>
            <person name="Palaniappan K."/>
            <person name="Land M."/>
            <person name="Hauser L."/>
            <person name="Chang Y.J."/>
            <person name="Jeffries C.D."/>
            <person name="Chain P."/>
            <person name="Saunders E."/>
            <person name="Detter J.C."/>
            <person name="Brettin T."/>
            <person name="Rohde M."/>
            <person name="Goker M."/>
            <person name="Bristow J."/>
            <person name="Eisen J.A."/>
            <person name="Markowitz V."/>
            <person name="Hugenholtz P."/>
            <person name="Kyrpides N.C."/>
            <person name="Klenk H.P."/>
            <person name="Lucas S."/>
        </authorList>
    </citation>
    <scope>NUCLEOTIDE SEQUENCE [LARGE SCALE GENOMIC DNA]</scope>
    <source>
        <strain evidence="2">ATCC 43595 / DSM 2588 / LMG 13176 / NBRC 15968 / NCIMB 11800 / UQM 2034</strain>
    </source>
</reference>
<name>A0A979GVL6_CHIPD</name>